<dbReference type="STRING" id="860235.AOZ06_30040"/>
<dbReference type="GO" id="GO:0004497">
    <property type="term" value="F:monooxygenase activity"/>
    <property type="evidence" value="ECO:0007669"/>
    <property type="project" value="InterPro"/>
</dbReference>
<comment type="similarity">
    <text evidence="1">Belongs to the cytochrome P450 family.</text>
</comment>
<evidence type="ECO:0000256" key="1">
    <source>
        <dbReference type="ARBA" id="ARBA00010617"/>
    </source>
</evidence>
<keyword evidence="3" id="KW-1185">Reference proteome</keyword>
<dbReference type="GO" id="GO:0016705">
    <property type="term" value="F:oxidoreductase activity, acting on paired donors, with incorporation or reduction of molecular oxygen"/>
    <property type="evidence" value="ECO:0007669"/>
    <property type="project" value="InterPro"/>
</dbReference>
<gene>
    <name evidence="2" type="ORF">AOZ06_30040</name>
</gene>
<dbReference type="GO" id="GO:0020037">
    <property type="term" value="F:heme binding"/>
    <property type="evidence" value="ECO:0007669"/>
    <property type="project" value="InterPro"/>
</dbReference>
<dbReference type="SUPFAM" id="SSF48264">
    <property type="entry name" value="Cytochrome P450"/>
    <property type="match status" value="1"/>
</dbReference>
<dbReference type="PROSITE" id="PS00086">
    <property type="entry name" value="CYTOCHROME_P450"/>
    <property type="match status" value="1"/>
</dbReference>
<dbReference type="PANTHER" id="PTHR46696">
    <property type="entry name" value="P450, PUTATIVE (EUROFUNG)-RELATED"/>
    <property type="match status" value="1"/>
</dbReference>
<dbReference type="GO" id="GO:0005506">
    <property type="term" value="F:iron ion binding"/>
    <property type="evidence" value="ECO:0007669"/>
    <property type="project" value="InterPro"/>
</dbReference>
<accession>A0A0N9I3T9</accession>
<proteinExistence type="inferred from homology"/>
<evidence type="ECO:0008006" key="4">
    <source>
        <dbReference type="Google" id="ProtNLM"/>
    </source>
</evidence>
<organism evidence="2 3">
    <name type="scientific">Kibdelosporangium phytohabitans</name>
    <dbReference type="NCBI Taxonomy" id="860235"/>
    <lineage>
        <taxon>Bacteria</taxon>
        <taxon>Bacillati</taxon>
        <taxon>Actinomycetota</taxon>
        <taxon>Actinomycetes</taxon>
        <taxon>Pseudonocardiales</taxon>
        <taxon>Pseudonocardiaceae</taxon>
        <taxon>Kibdelosporangium</taxon>
    </lineage>
</organism>
<dbReference type="KEGG" id="kphy:AOZ06_30040"/>
<reference evidence="2 3" key="1">
    <citation type="submission" date="2015-07" db="EMBL/GenBank/DDBJ databases">
        <title>Genome sequencing of Kibdelosporangium phytohabitans.</title>
        <authorList>
            <person name="Qin S."/>
            <person name="Xing K."/>
        </authorList>
    </citation>
    <scope>NUCLEOTIDE SEQUENCE [LARGE SCALE GENOMIC DNA]</scope>
    <source>
        <strain evidence="2 3">KLBMP1111</strain>
    </source>
</reference>
<dbReference type="EMBL" id="CP012752">
    <property type="protein sequence ID" value="ALG10574.1"/>
    <property type="molecule type" value="Genomic_DNA"/>
</dbReference>
<name>A0A0N9I3T9_9PSEU</name>
<dbReference type="Gene3D" id="1.10.630.10">
    <property type="entry name" value="Cytochrome P450"/>
    <property type="match status" value="1"/>
</dbReference>
<evidence type="ECO:0000313" key="3">
    <source>
        <dbReference type="Proteomes" id="UP000063699"/>
    </source>
</evidence>
<evidence type="ECO:0000313" key="2">
    <source>
        <dbReference type="EMBL" id="ALG10574.1"/>
    </source>
</evidence>
<dbReference type="Proteomes" id="UP000063699">
    <property type="component" value="Chromosome"/>
</dbReference>
<dbReference type="InterPro" id="IPR036396">
    <property type="entry name" value="Cyt_P450_sf"/>
</dbReference>
<sequence>MTSAARHHAVLGAQQVRGLPVCAEEPRGVLERSTQGREFVPEAGSNIQTVDPPEHTAVHSVLTNAVRHRNLAFTEPLCLESISAFFGVAHRIVRSRDSALRPEALDPGLRAMAQLAAMGDAWLTDPLRSADPGHLPPVRARHRSRSCPRRTSEYVLVLFAAANRDPDQSAEPERFVADRRPGPQLGFGWGVHACVGGLFAKAMMRATGIGPARYPDFRKAGSVEFREQATVRAVARLPVSPRPR</sequence>
<dbReference type="InterPro" id="IPR017972">
    <property type="entry name" value="Cyt_P450_CS"/>
</dbReference>
<protein>
    <recommendedName>
        <fullName evidence="4">Cytochrome</fullName>
    </recommendedName>
</protein>
<dbReference type="PANTHER" id="PTHR46696:SF6">
    <property type="entry name" value="P450, PUTATIVE (EUROFUNG)-RELATED"/>
    <property type="match status" value="1"/>
</dbReference>
<dbReference type="AlphaFoldDB" id="A0A0N9I3T9"/>